<evidence type="ECO:0000313" key="3">
    <source>
        <dbReference type="Proteomes" id="UP000649604"/>
    </source>
</evidence>
<dbReference type="InterPro" id="IPR002545">
    <property type="entry name" value="CheW-lke_dom"/>
</dbReference>
<dbReference type="PROSITE" id="PS50851">
    <property type="entry name" value="CHEW"/>
    <property type="match status" value="1"/>
</dbReference>
<dbReference type="AlphaFoldDB" id="A0A9D5Q5N0"/>
<dbReference type="EMBL" id="WJJP01000234">
    <property type="protein sequence ID" value="MBD3324417.1"/>
    <property type="molecule type" value="Genomic_DNA"/>
</dbReference>
<dbReference type="PANTHER" id="PTHR22617">
    <property type="entry name" value="CHEMOTAXIS SENSOR HISTIDINE KINASE-RELATED"/>
    <property type="match status" value="1"/>
</dbReference>
<dbReference type="GO" id="GO:0006935">
    <property type="term" value="P:chemotaxis"/>
    <property type="evidence" value="ECO:0007669"/>
    <property type="project" value="InterPro"/>
</dbReference>
<gene>
    <name evidence="2" type="ORF">GF339_07510</name>
</gene>
<dbReference type="Proteomes" id="UP000649604">
    <property type="component" value="Unassembled WGS sequence"/>
</dbReference>
<dbReference type="InterPro" id="IPR039315">
    <property type="entry name" value="CheW"/>
</dbReference>
<evidence type="ECO:0000313" key="2">
    <source>
        <dbReference type="EMBL" id="MBD3324417.1"/>
    </source>
</evidence>
<reference evidence="2" key="1">
    <citation type="submission" date="2019-11" db="EMBL/GenBank/DDBJ databases">
        <title>Microbial mats filling the niche in hypersaline microbial mats.</title>
        <authorList>
            <person name="Wong H.L."/>
            <person name="Macleod F.I."/>
            <person name="White R.A. III"/>
            <person name="Burns B.P."/>
        </authorList>
    </citation>
    <scope>NUCLEOTIDE SEQUENCE</scope>
    <source>
        <strain evidence="2">Rbin_158</strain>
    </source>
</reference>
<dbReference type="Pfam" id="PF01584">
    <property type="entry name" value="CheW"/>
    <property type="match status" value="1"/>
</dbReference>
<proteinExistence type="predicted"/>
<feature type="domain" description="CheW-like" evidence="1">
    <location>
        <begin position="5"/>
        <end position="156"/>
    </location>
</feature>
<dbReference type="Gene3D" id="2.30.30.40">
    <property type="entry name" value="SH3 Domains"/>
    <property type="match status" value="1"/>
</dbReference>
<comment type="caution">
    <text evidence="2">The sequence shown here is derived from an EMBL/GenBank/DDBJ whole genome shotgun (WGS) entry which is preliminary data.</text>
</comment>
<dbReference type="InterPro" id="IPR036061">
    <property type="entry name" value="CheW-like_dom_sf"/>
</dbReference>
<dbReference type="SUPFAM" id="SSF50341">
    <property type="entry name" value="CheW-like"/>
    <property type="match status" value="1"/>
</dbReference>
<dbReference type="GO" id="GO:0007165">
    <property type="term" value="P:signal transduction"/>
    <property type="evidence" value="ECO:0007669"/>
    <property type="project" value="InterPro"/>
</dbReference>
<organism evidence="2 3">
    <name type="scientific">candidate division KSB3 bacterium</name>
    <dbReference type="NCBI Taxonomy" id="2044937"/>
    <lineage>
        <taxon>Bacteria</taxon>
        <taxon>candidate division KSB3</taxon>
    </lineage>
</organism>
<evidence type="ECO:0000259" key="1">
    <source>
        <dbReference type="PROSITE" id="PS50851"/>
    </source>
</evidence>
<name>A0A9D5Q5N0_9BACT</name>
<dbReference type="Gene3D" id="2.40.50.180">
    <property type="entry name" value="CheA-289, Domain 4"/>
    <property type="match status" value="1"/>
</dbReference>
<accession>A0A9D5Q5N0</accession>
<dbReference type="PANTHER" id="PTHR22617:SF23">
    <property type="entry name" value="CHEMOTAXIS PROTEIN CHEW"/>
    <property type="match status" value="1"/>
</dbReference>
<protein>
    <recommendedName>
        <fullName evidence="1">CheW-like domain-containing protein</fullName>
    </recommendedName>
</protein>
<dbReference type="SMART" id="SM00260">
    <property type="entry name" value="CheW"/>
    <property type="match status" value="1"/>
</dbReference>
<sequence length="170" mass="19075">MHENSIRLACFEICGEKFAFNMEDLLEIVEVVPEEIHPMSSPNPLLLGTWDYRGTLLYILDLRKFFGLTEDTSAAHLPKTQQHKPDCQEVLVVNVQEHRFGLLVDAVLQVAPLGTFYDYPPMVSTLPRRYIAGVTPIGADLVLLVALEELLNDYGLHTVLTETTTNAANH</sequence>
<dbReference type="GO" id="GO:0005829">
    <property type="term" value="C:cytosol"/>
    <property type="evidence" value="ECO:0007669"/>
    <property type="project" value="TreeGrafter"/>
</dbReference>